<keyword evidence="1" id="KW-0812">Transmembrane</keyword>
<gene>
    <name evidence="2" type="ORF">DFR28_1214</name>
</gene>
<evidence type="ECO:0000313" key="2">
    <source>
        <dbReference type="EMBL" id="RBP44839.1"/>
    </source>
</evidence>
<keyword evidence="1" id="KW-1133">Transmembrane helix</keyword>
<name>A0A395JHH0_9GAMM</name>
<proteinExistence type="predicted"/>
<evidence type="ECO:0000313" key="3">
    <source>
        <dbReference type="Proteomes" id="UP000253083"/>
    </source>
</evidence>
<comment type="caution">
    <text evidence="2">The sequence shown here is derived from an EMBL/GenBank/DDBJ whole genome shotgun (WGS) entry which is preliminary data.</text>
</comment>
<sequence>MAFLLFFIAIIFYAIGWGVSALIFSLVGVLFEIAAWIALFTKANNGKLD</sequence>
<dbReference type="InParanoid" id="A0A395JHH0"/>
<feature type="transmembrane region" description="Helical" evidence="1">
    <location>
        <begin position="6"/>
        <end position="39"/>
    </location>
</feature>
<dbReference type="Proteomes" id="UP000253083">
    <property type="component" value="Unassembled WGS sequence"/>
</dbReference>
<protein>
    <submittedName>
        <fullName evidence="2">Uncharacterized protein</fullName>
    </submittedName>
</protein>
<keyword evidence="3" id="KW-1185">Reference proteome</keyword>
<accession>A0A395JHH0</accession>
<evidence type="ECO:0000256" key="1">
    <source>
        <dbReference type="SAM" id="Phobius"/>
    </source>
</evidence>
<keyword evidence="1" id="KW-0472">Membrane</keyword>
<organism evidence="2 3">
    <name type="scientific">Arenicella xantha</name>
    <dbReference type="NCBI Taxonomy" id="644221"/>
    <lineage>
        <taxon>Bacteria</taxon>
        <taxon>Pseudomonadati</taxon>
        <taxon>Pseudomonadota</taxon>
        <taxon>Gammaproteobacteria</taxon>
        <taxon>Arenicellales</taxon>
        <taxon>Arenicellaceae</taxon>
        <taxon>Arenicella</taxon>
    </lineage>
</organism>
<reference evidence="2 3" key="1">
    <citation type="submission" date="2018-06" db="EMBL/GenBank/DDBJ databases">
        <title>Genomic Encyclopedia of Type Strains, Phase IV (KMG-IV): sequencing the most valuable type-strain genomes for metagenomic binning, comparative biology and taxonomic classification.</title>
        <authorList>
            <person name="Goeker M."/>
        </authorList>
    </citation>
    <scope>NUCLEOTIDE SEQUENCE [LARGE SCALE GENOMIC DNA]</scope>
    <source>
        <strain evidence="2 3">DSM 24032</strain>
    </source>
</reference>
<dbReference type="AlphaFoldDB" id="A0A395JHH0"/>
<dbReference type="EMBL" id="QNRT01000021">
    <property type="protein sequence ID" value="RBP44839.1"/>
    <property type="molecule type" value="Genomic_DNA"/>
</dbReference>